<dbReference type="EMBL" id="JBHUOL010000003">
    <property type="protein sequence ID" value="MFD2907348.1"/>
    <property type="molecule type" value="Genomic_DNA"/>
</dbReference>
<evidence type="ECO:0000313" key="2">
    <source>
        <dbReference type="EMBL" id="MFD2907348.1"/>
    </source>
</evidence>
<proteinExistence type="predicted"/>
<evidence type="ECO:0000256" key="1">
    <source>
        <dbReference type="SAM" id="SignalP"/>
    </source>
</evidence>
<name>A0ABW5Z3Q1_9FLAO</name>
<feature type="signal peptide" evidence="1">
    <location>
        <begin position="1"/>
        <end position="21"/>
    </location>
</feature>
<dbReference type="SUPFAM" id="SSF159501">
    <property type="entry name" value="EreA/ChaN-like"/>
    <property type="match status" value="1"/>
</dbReference>
<reference evidence="3" key="1">
    <citation type="journal article" date="2019" name="Int. J. Syst. Evol. Microbiol.">
        <title>The Global Catalogue of Microorganisms (GCM) 10K type strain sequencing project: providing services to taxonomists for standard genome sequencing and annotation.</title>
        <authorList>
            <consortium name="The Broad Institute Genomics Platform"/>
            <consortium name="The Broad Institute Genome Sequencing Center for Infectious Disease"/>
            <person name="Wu L."/>
            <person name="Ma J."/>
        </authorList>
    </citation>
    <scope>NUCLEOTIDE SEQUENCE [LARGE SCALE GENOMIC DNA]</scope>
    <source>
        <strain evidence="3">KCTC 52644</strain>
    </source>
</reference>
<organism evidence="2 3">
    <name type="scientific">Flavobacterium ardleyense</name>
    <dbReference type="NCBI Taxonomy" id="2038737"/>
    <lineage>
        <taxon>Bacteria</taxon>
        <taxon>Pseudomonadati</taxon>
        <taxon>Bacteroidota</taxon>
        <taxon>Flavobacteriia</taxon>
        <taxon>Flavobacteriales</taxon>
        <taxon>Flavobacteriaceae</taxon>
        <taxon>Flavobacterium</taxon>
    </lineage>
</organism>
<comment type="caution">
    <text evidence="2">The sequence shown here is derived from an EMBL/GenBank/DDBJ whole genome shotgun (WGS) entry which is preliminary data.</text>
</comment>
<gene>
    <name evidence="2" type="ORF">ACFSX9_01230</name>
</gene>
<keyword evidence="3" id="KW-1185">Reference proteome</keyword>
<evidence type="ECO:0008006" key="4">
    <source>
        <dbReference type="Google" id="ProtNLM"/>
    </source>
</evidence>
<dbReference type="Proteomes" id="UP001597549">
    <property type="component" value="Unassembled WGS sequence"/>
</dbReference>
<keyword evidence="1" id="KW-0732">Signal</keyword>
<dbReference type="PROSITE" id="PS51257">
    <property type="entry name" value="PROKAR_LIPOPROTEIN"/>
    <property type="match status" value="1"/>
</dbReference>
<sequence length="542" mass="63757">MNNLRSIILLTLIASCNFIYAQINDAFIYKYNYNGEKLTTAYSKSKGILYKANNEITFAKSANWYKNKNDKDYAFSESIKTVDGSIAIDLSIVNKHFISDKFYLKNNIKQFKAEFGGITFEKNYIVSYSSKNKKYKITEIFYEIKTDKYVRLVITSNKILNENYITDKKLFIGFTNFIEEFKERPGKVINVLDVYFEKDYRAQIDLIKRIDLQYYNTNSLYGSVLVDLHTNEGSFDKIIQSINKRRKIKISASKTQNLSQKINIIADTNDVVMFNEFHVFPHTRFNFMYILKDLKRKGYDYLALETLPPPNTAEDIFINNEKLSGYYLAEPNCSLMINYAMSLGFKLVAYEEADQCKEIKEMIPSATCRDSIQALNIAKIYELDKNAKIVVFGGHAHIEKKSRDDWKFMRVALQELFPNKKMFSIGQTKYIRTNLDSIDINIEIPVYYDEDDGQFDGQIISPHYKKYYEWYYERSELMNHEITIDSNKEFFSLEIIPIQNSQEIYLPIFKCRKEDLQSNKIYIPSTIEYKIIYKDINNKRVK</sequence>
<accession>A0ABW5Z3Q1</accession>
<feature type="chain" id="PRO_5046087716" description="Haem-binding uptake Tiki superfamily ChaN domain-containing protein" evidence="1">
    <location>
        <begin position="22"/>
        <end position="542"/>
    </location>
</feature>
<dbReference type="RefSeq" id="WP_379803366.1">
    <property type="nucleotide sequence ID" value="NZ_JBHUOL010000003.1"/>
</dbReference>
<evidence type="ECO:0000313" key="3">
    <source>
        <dbReference type="Proteomes" id="UP001597549"/>
    </source>
</evidence>
<protein>
    <recommendedName>
        <fullName evidence="4">Haem-binding uptake Tiki superfamily ChaN domain-containing protein</fullName>
    </recommendedName>
</protein>